<protein>
    <submittedName>
        <fullName evidence="2">Uncharacterized protein</fullName>
    </submittedName>
</protein>
<accession>A0A915JVI5</accession>
<dbReference type="Proteomes" id="UP000887565">
    <property type="component" value="Unplaced"/>
</dbReference>
<dbReference type="AlphaFoldDB" id="A0A915JVI5"/>
<evidence type="ECO:0000313" key="2">
    <source>
        <dbReference type="WBParaSite" id="nRc.2.0.1.t30321-RA"/>
    </source>
</evidence>
<proteinExistence type="predicted"/>
<name>A0A915JVI5_ROMCU</name>
<reference evidence="2" key="1">
    <citation type="submission" date="2022-11" db="UniProtKB">
        <authorList>
            <consortium name="WormBaseParasite"/>
        </authorList>
    </citation>
    <scope>IDENTIFICATION</scope>
</reference>
<organism evidence="1 2">
    <name type="scientific">Romanomermis culicivorax</name>
    <name type="common">Nematode worm</name>
    <dbReference type="NCBI Taxonomy" id="13658"/>
    <lineage>
        <taxon>Eukaryota</taxon>
        <taxon>Metazoa</taxon>
        <taxon>Ecdysozoa</taxon>
        <taxon>Nematoda</taxon>
        <taxon>Enoplea</taxon>
        <taxon>Dorylaimia</taxon>
        <taxon>Mermithida</taxon>
        <taxon>Mermithoidea</taxon>
        <taxon>Mermithidae</taxon>
        <taxon>Romanomermis</taxon>
    </lineage>
</organism>
<sequence length="87" mass="10162">MLNGIKSKLVVFNGHMDFENMISHLQKLKEVHVENFQIENFQLLSYCITIRVSSFFERKAFIKCEENRGAHTNNIEKLMDVTKARAS</sequence>
<evidence type="ECO:0000313" key="1">
    <source>
        <dbReference type="Proteomes" id="UP000887565"/>
    </source>
</evidence>
<dbReference type="WBParaSite" id="nRc.2.0.1.t30321-RA">
    <property type="protein sequence ID" value="nRc.2.0.1.t30321-RA"/>
    <property type="gene ID" value="nRc.2.0.1.g30321"/>
</dbReference>
<keyword evidence="1" id="KW-1185">Reference proteome</keyword>